<dbReference type="InterPro" id="IPR011006">
    <property type="entry name" value="CheY-like_superfamily"/>
</dbReference>
<dbReference type="Pfam" id="PF00072">
    <property type="entry name" value="Response_reg"/>
    <property type="match status" value="1"/>
</dbReference>
<dbReference type="SUPFAM" id="SSF55874">
    <property type="entry name" value="ATPase domain of HSP90 chaperone/DNA topoisomerase II/histidine kinase"/>
    <property type="match status" value="1"/>
</dbReference>
<dbReference type="GO" id="GO:0000160">
    <property type="term" value="P:phosphorelay signal transduction system"/>
    <property type="evidence" value="ECO:0007669"/>
    <property type="project" value="InterPro"/>
</dbReference>
<dbReference type="eggNOG" id="COG2172">
    <property type="taxonomic scope" value="Bacteria"/>
</dbReference>
<dbReference type="GeneID" id="78254597"/>
<dbReference type="Gene3D" id="3.30.565.10">
    <property type="entry name" value="Histidine kinase-like ATPase, C-terminal domain"/>
    <property type="match status" value="1"/>
</dbReference>
<dbReference type="InterPro" id="IPR052016">
    <property type="entry name" value="Bact_Sigma-Reg"/>
</dbReference>
<name>A0A075NY77_9ALTE</name>
<dbReference type="CDD" id="cd16936">
    <property type="entry name" value="HATPase_RsbW-like"/>
    <property type="match status" value="1"/>
</dbReference>
<dbReference type="Gene3D" id="3.60.40.10">
    <property type="entry name" value="PPM-type phosphatase domain"/>
    <property type="match status" value="1"/>
</dbReference>
<dbReference type="Gene3D" id="3.40.50.2300">
    <property type="match status" value="1"/>
</dbReference>
<feature type="modified residue" description="4-aspartylphosphate" evidence="2">
    <location>
        <position position="52"/>
    </location>
</feature>
<dbReference type="Proteomes" id="UP000056090">
    <property type="component" value="Chromosome"/>
</dbReference>
<dbReference type="RefSeq" id="WP_044056589.1">
    <property type="nucleotide sequence ID" value="NZ_CBCSKJ010000001.1"/>
</dbReference>
<dbReference type="KEGG" id="aal:EP13_06685"/>
<keyword evidence="5" id="KW-1185">Reference proteome</keyword>
<dbReference type="Pfam" id="PF13581">
    <property type="entry name" value="HATPase_c_2"/>
    <property type="match status" value="1"/>
</dbReference>
<evidence type="ECO:0000256" key="2">
    <source>
        <dbReference type="PROSITE-ProRule" id="PRU00169"/>
    </source>
</evidence>
<keyword evidence="2" id="KW-0597">Phosphoprotein</keyword>
<evidence type="ECO:0000256" key="1">
    <source>
        <dbReference type="ARBA" id="ARBA00022801"/>
    </source>
</evidence>
<dbReference type="InterPro" id="IPR036890">
    <property type="entry name" value="HATPase_C_sf"/>
</dbReference>
<dbReference type="PANTHER" id="PTHR43156">
    <property type="entry name" value="STAGE II SPORULATION PROTEIN E-RELATED"/>
    <property type="match status" value="1"/>
</dbReference>
<dbReference type="SMART" id="SM00448">
    <property type="entry name" value="REC"/>
    <property type="match status" value="1"/>
</dbReference>
<dbReference type="SUPFAM" id="SSF52172">
    <property type="entry name" value="CheY-like"/>
    <property type="match status" value="1"/>
</dbReference>
<evidence type="ECO:0000313" key="4">
    <source>
        <dbReference type="EMBL" id="AIF98403.1"/>
    </source>
</evidence>
<gene>
    <name evidence="4" type="ORF">EP13_06685</name>
</gene>
<dbReference type="eggNOG" id="COG3706">
    <property type="taxonomic scope" value="Bacteria"/>
</dbReference>
<evidence type="ECO:0000313" key="5">
    <source>
        <dbReference type="Proteomes" id="UP000056090"/>
    </source>
</evidence>
<organism evidence="4 5">
    <name type="scientific">Alteromonas australica</name>
    <dbReference type="NCBI Taxonomy" id="589873"/>
    <lineage>
        <taxon>Bacteria</taxon>
        <taxon>Pseudomonadati</taxon>
        <taxon>Pseudomonadota</taxon>
        <taxon>Gammaproteobacteria</taxon>
        <taxon>Alteromonadales</taxon>
        <taxon>Alteromonadaceae</taxon>
        <taxon>Alteromonas/Salinimonas group</taxon>
        <taxon>Alteromonas</taxon>
    </lineage>
</organism>
<dbReference type="SUPFAM" id="SSF81606">
    <property type="entry name" value="PP2C-like"/>
    <property type="match status" value="1"/>
</dbReference>
<dbReference type="Pfam" id="PF07228">
    <property type="entry name" value="SpoIIE"/>
    <property type="match status" value="1"/>
</dbReference>
<dbReference type="eggNOG" id="COG2208">
    <property type="taxonomic scope" value="Bacteria"/>
</dbReference>
<dbReference type="InterPro" id="IPR003594">
    <property type="entry name" value="HATPase_dom"/>
</dbReference>
<dbReference type="InterPro" id="IPR001932">
    <property type="entry name" value="PPM-type_phosphatase-like_dom"/>
</dbReference>
<evidence type="ECO:0000259" key="3">
    <source>
        <dbReference type="PROSITE" id="PS50110"/>
    </source>
</evidence>
<accession>A0A075NY77</accession>
<reference evidence="4 5" key="1">
    <citation type="submission" date="2014-06" db="EMBL/GenBank/DDBJ databases">
        <title>Genomes of Alteromonas australica, a world apart.</title>
        <authorList>
            <person name="Gonzaga A."/>
            <person name="Lopez-Perez M."/>
            <person name="Rodriguez-Valera F."/>
        </authorList>
    </citation>
    <scope>NUCLEOTIDE SEQUENCE [LARGE SCALE GENOMIC DNA]</scope>
    <source>
        <strain evidence="4 5">H 17</strain>
    </source>
</reference>
<dbReference type="InterPro" id="IPR001789">
    <property type="entry name" value="Sig_transdc_resp-reg_receiver"/>
</dbReference>
<protein>
    <submittedName>
        <fullName evidence="4">Response regulator</fullName>
    </submittedName>
</protein>
<dbReference type="GO" id="GO:0016791">
    <property type="term" value="F:phosphatase activity"/>
    <property type="evidence" value="ECO:0007669"/>
    <property type="project" value="TreeGrafter"/>
</dbReference>
<dbReference type="EMBL" id="CP008849">
    <property type="protein sequence ID" value="AIF98403.1"/>
    <property type="molecule type" value="Genomic_DNA"/>
</dbReference>
<dbReference type="SMART" id="SM00331">
    <property type="entry name" value="PP2C_SIG"/>
    <property type="match status" value="1"/>
</dbReference>
<feature type="domain" description="Response regulatory" evidence="3">
    <location>
        <begin position="2"/>
        <end position="119"/>
    </location>
</feature>
<sequence length="550" mass="60934">MKILIVDDEQINRTLLLCMLREAGFTDCIEAESGEAALDIIVQQPPDLVLLDVIMPGLTGFEVAPKIREHVKNRYLPILFITALDDKESLVRCLEVGGNDFATKPFDKHILTAKIKAHEKIWALSARIEEQNKALRFYQQRVAREHAIVEHIFSHAIVNEDEILTYFDHHLAPAETFNGDVFICKPSPSGGLYFLVGDFTGHGLASAIGALPVTRAFQEMTAKGLAVSELALELNNVLLRFLPADMFMAAVIGEIGADGKRLTLWQGGMPEMLLVSENGDVRRLNAKHMALGILESQEFNSDSDTLTMRHGDQLVCYTDGLMEVTNDKKEMLGEEGIRQWCLHSAVVTANGLYQHAKSYNNHHVFDDDVTVVVFKSQPLALHKCAPVELDIPASIDIALTHQHLKLEGVLQRVLQVASQCSGIQLVRSTLFTVISEMFSNALEHGILKMDSSIKHSTEGFAHYYAERELRLAALEHGFININITALPTDNLIKVSVKDSGEGFEYQASPQPSEEATFGRGLALIKSLCHDILFEEGGSKIICLLKTNVTN</sequence>
<dbReference type="AlphaFoldDB" id="A0A075NY77"/>
<keyword evidence="1" id="KW-0378">Hydrolase</keyword>
<dbReference type="PROSITE" id="PS50110">
    <property type="entry name" value="RESPONSE_REGULATORY"/>
    <property type="match status" value="1"/>
</dbReference>
<proteinExistence type="predicted"/>
<dbReference type="PANTHER" id="PTHR43156:SF2">
    <property type="entry name" value="STAGE II SPORULATION PROTEIN E"/>
    <property type="match status" value="1"/>
</dbReference>
<dbReference type="InterPro" id="IPR036457">
    <property type="entry name" value="PPM-type-like_dom_sf"/>
</dbReference>